<organism evidence="1 2">
    <name type="scientific">Acetatifactor muris</name>
    <dbReference type="NCBI Taxonomy" id="879566"/>
    <lineage>
        <taxon>Bacteria</taxon>
        <taxon>Bacillati</taxon>
        <taxon>Bacillota</taxon>
        <taxon>Clostridia</taxon>
        <taxon>Lachnospirales</taxon>
        <taxon>Lachnospiraceae</taxon>
        <taxon>Acetatifactor</taxon>
    </lineage>
</organism>
<name>A0A2K4ZLB0_9FIRM</name>
<reference evidence="1 2" key="1">
    <citation type="submission" date="2018-01" db="EMBL/GenBank/DDBJ databases">
        <authorList>
            <person name="Gaut B.S."/>
            <person name="Morton B.R."/>
            <person name="Clegg M.T."/>
            <person name="Duvall M.R."/>
        </authorList>
    </citation>
    <scope>NUCLEOTIDE SEQUENCE [LARGE SCALE GENOMIC DNA]</scope>
    <source>
        <strain evidence="1">GP69</strain>
    </source>
</reference>
<accession>A0A2K4ZLB0</accession>
<keyword evidence="2" id="KW-1185">Reference proteome</keyword>
<protein>
    <submittedName>
        <fullName evidence="1">Uncharacterized protein</fullName>
    </submittedName>
</protein>
<dbReference type="RefSeq" id="WP_103241263.1">
    <property type="nucleotide sequence ID" value="NZ_JANJZD010000021.1"/>
</dbReference>
<dbReference type="EMBL" id="OFSM01000023">
    <property type="protein sequence ID" value="SOY31261.1"/>
    <property type="molecule type" value="Genomic_DNA"/>
</dbReference>
<evidence type="ECO:0000313" key="1">
    <source>
        <dbReference type="EMBL" id="SOY31261.1"/>
    </source>
</evidence>
<gene>
    <name evidence="1" type="ORF">AMURIS_03997</name>
</gene>
<proteinExistence type="predicted"/>
<dbReference type="Proteomes" id="UP000236311">
    <property type="component" value="Unassembled WGS sequence"/>
</dbReference>
<evidence type="ECO:0000313" key="2">
    <source>
        <dbReference type="Proteomes" id="UP000236311"/>
    </source>
</evidence>
<dbReference type="AlphaFoldDB" id="A0A2K4ZLB0"/>
<sequence>MVTVSVKQLVFAIEEADAFKLPDMNRGTRYLYERIYGRLSEGRDVRLSEVDFGSFEVDDIDSIRELYSETLEENVRKADSLAHILQNIPPHTAVSAFV</sequence>
<dbReference type="OrthoDB" id="9811517at2"/>